<evidence type="ECO:0000313" key="1">
    <source>
        <dbReference type="EMBL" id="KAJ2802425.1"/>
    </source>
</evidence>
<name>A0ACC1L6U5_9FUNG</name>
<dbReference type="EMBL" id="JANBUP010001996">
    <property type="protein sequence ID" value="KAJ2802425.1"/>
    <property type="molecule type" value="Genomic_DNA"/>
</dbReference>
<accession>A0ACC1L6U5</accession>
<protein>
    <submittedName>
        <fullName evidence="1">Uncharacterized protein</fullName>
    </submittedName>
</protein>
<keyword evidence="2" id="KW-1185">Reference proteome</keyword>
<sequence length="155" mass="16958">MSAEYIGSRIHSSSRAIHESRRNHRHRSAEASSSAHTTAGVSQSSMLRPATEHTHLLYQSIVGRDGNHSSADSLAVLSMELDQSELHLDDAIYDEARGIEGDFNYPVVEVGVAFGYTRRMPFGNTFPRQHSASANSAASAPGLRPTMDRGFYNPL</sequence>
<organism evidence="1 2">
    <name type="scientific">Coemansia furcata</name>
    <dbReference type="NCBI Taxonomy" id="417177"/>
    <lineage>
        <taxon>Eukaryota</taxon>
        <taxon>Fungi</taxon>
        <taxon>Fungi incertae sedis</taxon>
        <taxon>Zoopagomycota</taxon>
        <taxon>Kickxellomycotina</taxon>
        <taxon>Kickxellomycetes</taxon>
        <taxon>Kickxellales</taxon>
        <taxon>Kickxellaceae</taxon>
        <taxon>Coemansia</taxon>
    </lineage>
</organism>
<proteinExistence type="predicted"/>
<gene>
    <name evidence="1" type="ORF">H4S07_004695</name>
</gene>
<evidence type="ECO:0000313" key="2">
    <source>
        <dbReference type="Proteomes" id="UP001140096"/>
    </source>
</evidence>
<reference evidence="1" key="1">
    <citation type="submission" date="2022-07" db="EMBL/GenBank/DDBJ databases">
        <title>Phylogenomic reconstructions and comparative analyses of Kickxellomycotina fungi.</title>
        <authorList>
            <person name="Reynolds N.K."/>
            <person name="Stajich J.E."/>
            <person name="Barry K."/>
            <person name="Grigoriev I.V."/>
            <person name="Crous P."/>
            <person name="Smith M.E."/>
        </authorList>
    </citation>
    <scope>NUCLEOTIDE SEQUENCE</scope>
    <source>
        <strain evidence="1">CBS 102833</strain>
    </source>
</reference>
<dbReference type="Proteomes" id="UP001140096">
    <property type="component" value="Unassembled WGS sequence"/>
</dbReference>
<comment type="caution">
    <text evidence="1">The sequence shown here is derived from an EMBL/GenBank/DDBJ whole genome shotgun (WGS) entry which is preliminary data.</text>
</comment>